<dbReference type="AlphaFoldDB" id="A0A9Q5QYA5"/>
<dbReference type="EMBL" id="MTPU01000017">
    <property type="protein sequence ID" value="OPH10636.1"/>
    <property type="molecule type" value="Genomic_DNA"/>
</dbReference>
<dbReference type="Proteomes" id="UP000190056">
    <property type="component" value="Unassembled WGS sequence"/>
</dbReference>
<evidence type="ECO:0000313" key="1">
    <source>
        <dbReference type="EMBL" id="OPH10636.1"/>
    </source>
</evidence>
<accession>A0A9Q5QYA5</accession>
<comment type="caution">
    <text evidence="1">The sequence shown here is derived from an EMBL/GenBank/DDBJ whole genome shotgun (WGS) entry which is preliminary data.</text>
</comment>
<proteinExistence type="predicted"/>
<organism evidence="1 2">
    <name type="scientific">Cylindrospermopsis raciborskii CENA302</name>
    <dbReference type="NCBI Taxonomy" id="1170768"/>
    <lineage>
        <taxon>Bacteria</taxon>
        <taxon>Bacillati</taxon>
        <taxon>Cyanobacteriota</taxon>
        <taxon>Cyanophyceae</taxon>
        <taxon>Nostocales</taxon>
        <taxon>Aphanizomenonaceae</taxon>
        <taxon>Cylindrospermopsis</taxon>
    </lineage>
</organism>
<evidence type="ECO:0000313" key="2">
    <source>
        <dbReference type="Proteomes" id="UP000190056"/>
    </source>
</evidence>
<sequence length="89" mass="9756">MGAIAHAECFANALLHFFSRENLKGVKGRSQFWTMKMSGGAIARSEWFPNKLPWTFSKENLKVVNRTISHSDCSAIALRVLSSQGNGGG</sequence>
<reference evidence="1 2" key="1">
    <citation type="submission" date="2017-01" db="EMBL/GenBank/DDBJ databases">
        <authorList>
            <person name="Abreu V.A."/>
            <person name="Popin R.V."/>
            <person name="Rigonato J."/>
            <person name="Andreote A.P."/>
            <person name="Schaker P.C."/>
            <person name="Hoff-Risseti C."/>
            <person name="Alvarenga D.O."/>
            <person name="Varani A.M."/>
            <person name="Fiore M.F."/>
        </authorList>
    </citation>
    <scope>NUCLEOTIDE SEQUENCE [LARGE SCALE GENOMIC DNA]</scope>
    <source>
        <strain evidence="1 2">CENA302</strain>
    </source>
</reference>
<name>A0A9Q5QYA5_9CYAN</name>
<gene>
    <name evidence="1" type="ORF">CENA302_03010</name>
</gene>
<protein>
    <submittedName>
        <fullName evidence="1">Uncharacterized protein</fullName>
    </submittedName>
</protein>